<dbReference type="EMBL" id="QWLA01000057">
    <property type="protein sequence ID" value="RIH84455.1"/>
    <property type="molecule type" value="Genomic_DNA"/>
</dbReference>
<dbReference type="OrthoDB" id="34298at2"/>
<gene>
    <name evidence="1" type="ORF">Mrose_02639</name>
</gene>
<keyword evidence="2" id="KW-1185">Reference proteome</keyword>
<evidence type="ECO:0000313" key="1">
    <source>
        <dbReference type="EMBL" id="RIH84455.1"/>
    </source>
</evidence>
<reference evidence="1 2" key="1">
    <citation type="submission" date="2018-08" db="EMBL/GenBank/DDBJ databases">
        <title>Meiothermus roseus NBRC 110900 genome sequencing project.</title>
        <authorList>
            <person name="Da Costa M.S."/>
            <person name="Albuquerque L."/>
            <person name="Raposo P."/>
            <person name="Froufe H.J.C."/>
            <person name="Barroso C.S."/>
            <person name="Egas C."/>
        </authorList>
    </citation>
    <scope>NUCLEOTIDE SEQUENCE [LARGE SCALE GENOMIC DNA]</scope>
    <source>
        <strain evidence="1 2">NBRC 110900</strain>
    </source>
</reference>
<organism evidence="1 2">
    <name type="scientific">Calidithermus roseus</name>
    <dbReference type="NCBI Taxonomy" id="1644118"/>
    <lineage>
        <taxon>Bacteria</taxon>
        <taxon>Thermotogati</taxon>
        <taxon>Deinococcota</taxon>
        <taxon>Deinococci</taxon>
        <taxon>Thermales</taxon>
        <taxon>Thermaceae</taxon>
        <taxon>Calidithermus</taxon>
    </lineage>
</organism>
<accession>A0A399EKB6</accession>
<proteinExistence type="predicted"/>
<sequence length="173" mass="18631">MRRWVLAALLGLFGLGLAQVVQTANFFGITASQSRAAATAGAWRYTVSPRTAEARSFWTGAVAQWQAVLKRGGRVELGAYALRLEGNQLRLEPHCATPNPSCFTRVVVSSPLPAWQQDALLLDFSNALVQALAEAGKRAKPYPATVTVSKLVRVQVNSDGTRSAEPSGWKPPN</sequence>
<protein>
    <submittedName>
        <fullName evidence="1">Uncharacterized protein</fullName>
    </submittedName>
</protein>
<dbReference type="RefSeq" id="WP_119279017.1">
    <property type="nucleotide sequence ID" value="NZ_QWLA01000057.1"/>
</dbReference>
<dbReference type="AlphaFoldDB" id="A0A399EKB6"/>
<dbReference type="Proteomes" id="UP000265341">
    <property type="component" value="Unassembled WGS sequence"/>
</dbReference>
<comment type="caution">
    <text evidence="1">The sequence shown here is derived from an EMBL/GenBank/DDBJ whole genome shotgun (WGS) entry which is preliminary data.</text>
</comment>
<name>A0A399EKB6_9DEIN</name>
<evidence type="ECO:0000313" key="2">
    <source>
        <dbReference type="Proteomes" id="UP000265341"/>
    </source>
</evidence>